<dbReference type="PANTHER" id="PTHR34857">
    <property type="entry name" value="SLL0384 PROTEIN"/>
    <property type="match status" value="1"/>
</dbReference>
<dbReference type="PANTHER" id="PTHR34857:SF2">
    <property type="entry name" value="SLL0384 PROTEIN"/>
    <property type="match status" value="1"/>
</dbReference>
<proteinExistence type="predicted"/>
<keyword evidence="8" id="KW-1185">Reference proteome</keyword>
<dbReference type="AlphaFoldDB" id="A0AAJ1WEU5"/>
<keyword evidence="3 6" id="KW-0812">Transmembrane</keyword>
<dbReference type="GO" id="GO:0005886">
    <property type="term" value="C:plasma membrane"/>
    <property type="evidence" value="ECO:0007669"/>
    <property type="project" value="UniProtKB-ARBA"/>
</dbReference>
<evidence type="ECO:0000256" key="3">
    <source>
        <dbReference type="ARBA" id="ARBA00022692"/>
    </source>
</evidence>
<dbReference type="CDD" id="cd16914">
    <property type="entry name" value="EcfT"/>
    <property type="match status" value="1"/>
</dbReference>
<evidence type="ECO:0000256" key="6">
    <source>
        <dbReference type="SAM" id="Phobius"/>
    </source>
</evidence>
<feature type="transmembrane region" description="Helical" evidence="6">
    <location>
        <begin position="65"/>
        <end position="88"/>
    </location>
</feature>
<feature type="transmembrane region" description="Helical" evidence="6">
    <location>
        <begin position="240"/>
        <end position="259"/>
    </location>
</feature>
<comment type="caution">
    <text evidence="7">The sequence shown here is derived from an EMBL/GenBank/DDBJ whole genome shotgun (WGS) entry which is preliminary data.</text>
</comment>
<evidence type="ECO:0000256" key="1">
    <source>
        <dbReference type="ARBA" id="ARBA00004141"/>
    </source>
</evidence>
<evidence type="ECO:0000313" key="7">
    <source>
        <dbReference type="EMBL" id="MDQ0147659.1"/>
    </source>
</evidence>
<feature type="transmembrane region" description="Helical" evidence="6">
    <location>
        <begin position="26"/>
        <end position="59"/>
    </location>
</feature>
<dbReference type="InterPro" id="IPR051611">
    <property type="entry name" value="ECF_transporter_component"/>
</dbReference>
<organism evidence="7 8">
    <name type="scientific">Pseudarthrobacter niigatensis</name>
    <dbReference type="NCBI Taxonomy" id="369935"/>
    <lineage>
        <taxon>Bacteria</taxon>
        <taxon>Bacillati</taxon>
        <taxon>Actinomycetota</taxon>
        <taxon>Actinomycetes</taxon>
        <taxon>Micrococcales</taxon>
        <taxon>Micrococcaceae</taxon>
        <taxon>Pseudarthrobacter</taxon>
    </lineage>
</organism>
<evidence type="ECO:0000313" key="8">
    <source>
        <dbReference type="Proteomes" id="UP001239267"/>
    </source>
</evidence>
<name>A0AAJ1WEU5_9MICC</name>
<protein>
    <submittedName>
        <fullName evidence="7">Energy-coupling factor transport system permease protein</fullName>
    </submittedName>
</protein>
<keyword evidence="4 6" id="KW-1133">Transmembrane helix</keyword>
<keyword evidence="5 6" id="KW-0472">Membrane</keyword>
<dbReference type="EMBL" id="JAUSTB010000015">
    <property type="protein sequence ID" value="MDQ0147659.1"/>
    <property type="molecule type" value="Genomic_DNA"/>
</dbReference>
<dbReference type="InterPro" id="IPR003339">
    <property type="entry name" value="ABC/ECF_trnsptr_transmembrane"/>
</dbReference>
<comment type="subcellular location">
    <subcellularLocation>
        <location evidence="1">Membrane</location>
        <topology evidence="1">Multi-pass membrane protein</topology>
    </subcellularLocation>
</comment>
<evidence type="ECO:0000256" key="4">
    <source>
        <dbReference type="ARBA" id="ARBA00022989"/>
    </source>
</evidence>
<evidence type="ECO:0000256" key="5">
    <source>
        <dbReference type="ARBA" id="ARBA00023136"/>
    </source>
</evidence>
<dbReference type="RefSeq" id="WP_307362116.1">
    <property type="nucleotide sequence ID" value="NZ_JAUSTB010000015.1"/>
</dbReference>
<keyword evidence="2" id="KW-1003">Cell membrane</keyword>
<reference evidence="7 8" key="1">
    <citation type="submission" date="2023-07" db="EMBL/GenBank/DDBJ databases">
        <title>Sorghum-associated microbial communities from plants grown in Nebraska, USA.</title>
        <authorList>
            <person name="Schachtman D."/>
        </authorList>
    </citation>
    <scope>NUCLEOTIDE SEQUENCE [LARGE SCALE GENOMIC DNA]</scope>
    <source>
        <strain evidence="7 8">DS1001</strain>
    </source>
</reference>
<dbReference type="Proteomes" id="UP001239267">
    <property type="component" value="Unassembled WGS sequence"/>
</dbReference>
<dbReference type="Pfam" id="PF02361">
    <property type="entry name" value="CbiQ"/>
    <property type="match status" value="1"/>
</dbReference>
<gene>
    <name evidence="7" type="ORF">J2T23_003577</name>
</gene>
<accession>A0AAJ1WEU5</accession>
<evidence type="ECO:0000256" key="2">
    <source>
        <dbReference type="ARBA" id="ARBA00022475"/>
    </source>
</evidence>
<feature type="transmembrane region" description="Helical" evidence="6">
    <location>
        <begin position="116"/>
        <end position="134"/>
    </location>
</feature>
<sequence>MTAPPAGNPAAPATAERERLNPLTSFAVAGSTAVMTTAAASWPWSLTVVAACIVLSLAAGTAHRVLPAAAAVMVPLGLSLLVLHGLFFPEGRTVLAAWGPARITAEGLDFAGQRTLQLAAVVMALLVFSFNVRVPDLVAALSARGVQGRFAFVLASTLTLLPAIARRARSIRQAQESRGLVISRSLVSRAAAFRLQAIPLVLSLIEDAGTRAAALEARGLGNAGPRTSYRMVPDSTLQRAARSVLVLLSLAAVVVRVVLAGTGG</sequence>